<sequence>MIYARENQRSQEAHRWEFLLDCSITIIIVVSTKEFLLSGRCSREHRSTLRRKKTFVRLLLLRRFSALVSLNPQSQSSEILINILYFRRILSFGDGRIFERDISLDGRAKACLIKIIIMLVTVIQILVMTWRDSRGLMTTGRAHLLLRRLPRKIGD</sequence>
<keyword evidence="1" id="KW-1133">Transmembrane helix</keyword>
<keyword evidence="3" id="KW-1185">Reference proteome</keyword>
<evidence type="ECO:0000256" key="1">
    <source>
        <dbReference type="SAM" id="Phobius"/>
    </source>
</evidence>
<protein>
    <recommendedName>
        <fullName evidence="4">Transmembrane protein</fullName>
    </recommendedName>
</protein>
<evidence type="ECO:0000313" key="2">
    <source>
        <dbReference type="EMBL" id="KAG7606417.1"/>
    </source>
</evidence>
<name>A0A8T2D3K3_9BRAS</name>
<evidence type="ECO:0008006" key="4">
    <source>
        <dbReference type="Google" id="ProtNLM"/>
    </source>
</evidence>
<accession>A0A8T2D3K3</accession>
<dbReference type="EMBL" id="JAEFBK010000005">
    <property type="protein sequence ID" value="KAG7606417.1"/>
    <property type="molecule type" value="Genomic_DNA"/>
</dbReference>
<keyword evidence="1" id="KW-0472">Membrane</keyword>
<comment type="caution">
    <text evidence="2">The sequence shown here is derived from an EMBL/GenBank/DDBJ whole genome shotgun (WGS) entry which is preliminary data.</text>
</comment>
<gene>
    <name evidence="2" type="ORF">ISN45_At05g053310</name>
</gene>
<dbReference type="AlphaFoldDB" id="A0A8T2D3K3"/>
<proteinExistence type="predicted"/>
<organism evidence="2 3">
    <name type="scientific">Arabidopsis thaliana x Arabidopsis arenosa</name>
    <dbReference type="NCBI Taxonomy" id="1240361"/>
    <lineage>
        <taxon>Eukaryota</taxon>
        <taxon>Viridiplantae</taxon>
        <taxon>Streptophyta</taxon>
        <taxon>Embryophyta</taxon>
        <taxon>Tracheophyta</taxon>
        <taxon>Spermatophyta</taxon>
        <taxon>Magnoliopsida</taxon>
        <taxon>eudicotyledons</taxon>
        <taxon>Gunneridae</taxon>
        <taxon>Pentapetalae</taxon>
        <taxon>rosids</taxon>
        <taxon>malvids</taxon>
        <taxon>Brassicales</taxon>
        <taxon>Brassicaceae</taxon>
        <taxon>Camelineae</taxon>
        <taxon>Arabidopsis</taxon>
    </lineage>
</organism>
<keyword evidence="1" id="KW-0812">Transmembrane</keyword>
<dbReference type="Proteomes" id="UP000694240">
    <property type="component" value="Chromosome 5"/>
</dbReference>
<feature type="transmembrane region" description="Helical" evidence="1">
    <location>
        <begin position="110"/>
        <end position="130"/>
    </location>
</feature>
<evidence type="ECO:0000313" key="3">
    <source>
        <dbReference type="Proteomes" id="UP000694240"/>
    </source>
</evidence>
<reference evidence="2 3" key="1">
    <citation type="submission" date="2020-12" db="EMBL/GenBank/DDBJ databases">
        <title>Concerted genomic and epigenomic changes stabilize Arabidopsis allopolyploids.</title>
        <authorList>
            <person name="Chen Z."/>
        </authorList>
    </citation>
    <scope>NUCLEOTIDE SEQUENCE [LARGE SCALE GENOMIC DNA]</scope>
    <source>
        <strain evidence="2">Allo738</strain>
        <tissue evidence="2">Leaf</tissue>
    </source>
</reference>